<dbReference type="SMART" id="SM00267">
    <property type="entry name" value="GGDEF"/>
    <property type="match status" value="1"/>
</dbReference>
<evidence type="ECO:0000259" key="4">
    <source>
        <dbReference type="PROSITE" id="PS50112"/>
    </source>
</evidence>
<dbReference type="InterPro" id="IPR000700">
    <property type="entry name" value="PAS-assoc_C"/>
</dbReference>
<dbReference type="PROSITE" id="PS50883">
    <property type="entry name" value="EAL"/>
    <property type="match status" value="1"/>
</dbReference>
<dbReference type="PROSITE" id="PS50887">
    <property type="entry name" value="GGDEF"/>
    <property type="match status" value="1"/>
</dbReference>
<keyword evidence="9" id="KW-1185">Reference proteome</keyword>
<dbReference type="InterPro" id="IPR001633">
    <property type="entry name" value="EAL_dom"/>
</dbReference>
<reference evidence="8 9" key="1">
    <citation type="submission" date="2023-01" db="EMBL/GenBank/DDBJ databases">
        <title>Vibrio sp. KJ40-1 sp.nov, isolated from marine algae.</title>
        <authorList>
            <person name="Butt M."/>
            <person name="Kim J.M.J."/>
            <person name="Jeon C.O.C."/>
        </authorList>
    </citation>
    <scope>NUCLEOTIDE SEQUENCE [LARGE SCALE GENOMIC DNA]</scope>
    <source>
        <strain evidence="8 9">KJ40-1</strain>
    </source>
</reference>
<dbReference type="Pfam" id="PF01814">
    <property type="entry name" value="Hemerythrin"/>
    <property type="match status" value="1"/>
</dbReference>
<dbReference type="InterPro" id="IPR000160">
    <property type="entry name" value="GGDEF_dom"/>
</dbReference>
<keyword evidence="2" id="KW-0479">Metal-binding</keyword>
<dbReference type="RefSeq" id="WP_272136037.1">
    <property type="nucleotide sequence ID" value="NZ_JAQLOI010000001.1"/>
</dbReference>
<dbReference type="Pfam" id="PF08447">
    <property type="entry name" value="PAS_3"/>
    <property type="match status" value="1"/>
</dbReference>
<dbReference type="CDD" id="cd00130">
    <property type="entry name" value="PAS"/>
    <property type="match status" value="1"/>
</dbReference>
<dbReference type="SUPFAM" id="SSF55073">
    <property type="entry name" value="Nucleotide cyclase"/>
    <property type="match status" value="1"/>
</dbReference>
<dbReference type="PANTHER" id="PTHR44757:SF2">
    <property type="entry name" value="BIOFILM ARCHITECTURE MAINTENANCE PROTEIN MBAA"/>
    <property type="match status" value="1"/>
</dbReference>
<name>A0ABT4YRB3_9VIBR</name>
<evidence type="ECO:0000256" key="2">
    <source>
        <dbReference type="ARBA" id="ARBA00022723"/>
    </source>
</evidence>
<keyword evidence="3" id="KW-0408">Iron</keyword>
<accession>A0ABT4YRB3</accession>
<dbReference type="InterPro" id="IPR013655">
    <property type="entry name" value="PAS_fold_3"/>
</dbReference>
<dbReference type="SUPFAM" id="SSF55785">
    <property type="entry name" value="PYP-like sensor domain (PAS domain)"/>
    <property type="match status" value="1"/>
</dbReference>
<dbReference type="InterPro" id="IPR029787">
    <property type="entry name" value="Nucleotide_cyclase"/>
</dbReference>
<dbReference type="Gene3D" id="3.30.450.20">
    <property type="entry name" value="PAS domain"/>
    <property type="match status" value="1"/>
</dbReference>
<dbReference type="CDD" id="cd01949">
    <property type="entry name" value="GGDEF"/>
    <property type="match status" value="1"/>
</dbReference>
<dbReference type="InterPro" id="IPR035938">
    <property type="entry name" value="Hemerythrin-like_sf"/>
</dbReference>
<dbReference type="Gene3D" id="3.20.20.450">
    <property type="entry name" value="EAL domain"/>
    <property type="match status" value="1"/>
</dbReference>
<dbReference type="Pfam" id="PF00563">
    <property type="entry name" value="EAL"/>
    <property type="match status" value="1"/>
</dbReference>
<dbReference type="EMBL" id="JAQLOI010000001">
    <property type="protein sequence ID" value="MDB1124085.1"/>
    <property type="molecule type" value="Genomic_DNA"/>
</dbReference>
<evidence type="ECO:0000313" key="9">
    <source>
        <dbReference type="Proteomes" id="UP001210678"/>
    </source>
</evidence>
<evidence type="ECO:0000313" key="8">
    <source>
        <dbReference type="EMBL" id="MDB1124085.1"/>
    </source>
</evidence>
<evidence type="ECO:0000256" key="1">
    <source>
        <dbReference type="ARBA" id="ARBA00010587"/>
    </source>
</evidence>
<dbReference type="InterPro" id="IPR000014">
    <property type="entry name" value="PAS"/>
</dbReference>
<dbReference type="Gene3D" id="3.30.70.270">
    <property type="match status" value="1"/>
</dbReference>
<dbReference type="InterPro" id="IPR043128">
    <property type="entry name" value="Rev_trsase/Diguanyl_cyclase"/>
</dbReference>
<feature type="domain" description="EAL" evidence="6">
    <location>
        <begin position="510"/>
        <end position="733"/>
    </location>
</feature>
<dbReference type="NCBIfam" id="NF033749">
    <property type="entry name" value="bact_hemeryth"/>
    <property type="match status" value="1"/>
</dbReference>
<feature type="domain" description="GGDEF" evidence="7">
    <location>
        <begin position="363"/>
        <end position="501"/>
    </location>
</feature>
<feature type="domain" description="PAC" evidence="5">
    <location>
        <begin position="278"/>
        <end position="331"/>
    </location>
</feature>
<dbReference type="SMART" id="SM00086">
    <property type="entry name" value="PAC"/>
    <property type="match status" value="1"/>
</dbReference>
<dbReference type="CDD" id="cd01948">
    <property type="entry name" value="EAL"/>
    <property type="match status" value="1"/>
</dbReference>
<dbReference type="SUPFAM" id="SSF141868">
    <property type="entry name" value="EAL domain-like"/>
    <property type="match status" value="1"/>
</dbReference>
<dbReference type="NCBIfam" id="TIGR00254">
    <property type="entry name" value="GGDEF"/>
    <property type="match status" value="1"/>
</dbReference>
<dbReference type="SMART" id="SM00052">
    <property type="entry name" value="EAL"/>
    <property type="match status" value="1"/>
</dbReference>
<proteinExistence type="inferred from homology"/>
<dbReference type="SUPFAM" id="SSF47188">
    <property type="entry name" value="Hemerythrin-like"/>
    <property type="match status" value="1"/>
</dbReference>
<dbReference type="InterPro" id="IPR001610">
    <property type="entry name" value="PAC"/>
</dbReference>
<dbReference type="InterPro" id="IPR035919">
    <property type="entry name" value="EAL_sf"/>
</dbReference>
<dbReference type="PANTHER" id="PTHR44757">
    <property type="entry name" value="DIGUANYLATE CYCLASE DGCP"/>
    <property type="match status" value="1"/>
</dbReference>
<dbReference type="Gene3D" id="1.20.120.50">
    <property type="entry name" value="Hemerythrin-like"/>
    <property type="match status" value="1"/>
</dbReference>
<comment type="caution">
    <text evidence="8">The sequence shown here is derived from an EMBL/GenBank/DDBJ whole genome shotgun (WGS) entry which is preliminary data.</text>
</comment>
<dbReference type="Pfam" id="PF00990">
    <property type="entry name" value="GGDEF"/>
    <property type="match status" value="1"/>
</dbReference>
<organism evidence="8 9">
    <name type="scientific">Vibrio algarum</name>
    <dbReference type="NCBI Taxonomy" id="3020714"/>
    <lineage>
        <taxon>Bacteria</taxon>
        <taxon>Pseudomonadati</taxon>
        <taxon>Pseudomonadota</taxon>
        <taxon>Gammaproteobacteria</taxon>
        <taxon>Vibrionales</taxon>
        <taxon>Vibrionaceae</taxon>
        <taxon>Vibrio</taxon>
    </lineage>
</organism>
<dbReference type="NCBIfam" id="TIGR02481">
    <property type="entry name" value="hemeryth_dom"/>
    <property type="match status" value="1"/>
</dbReference>
<dbReference type="Proteomes" id="UP001210678">
    <property type="component" value="Unassembled WGS sequence"/>
</dbReference>
<evidence type="ECO:0000259" key="7">
    <source>
        <dbReference type="PROSITE" id="PS50887"/>
    </source>
</evidence>
<feature type="domain" description="PAS" evidence="4">
    <location>
        <begin position="204"/>
        <end position="275"/>
    </location>
</feature>
<evidence type="ECO:0000259" key="6">
    <source>
        <dbReference type="PROSITE" id="PS50883"/>
    </source>
</evidence>
<dbReference type="CDD" id="cd12107">
    <property type="entry name" value="Hemerythrin"/>
    <property type="match status" value="1"/>
</dbReference>
<dbReference type="InterPro" id="IPR052155">
    <property type="entry name" value="Biofilm_reg_signaling"/>
</dbReference>
<gene>
    <name evidence="8" type="ORF">PGX00_10670</name>
</gene>
<dbReference type="PROSITE" id="PS50113">
    <property type="entry name" value="PAC"/>
    <property type="match status" value="1"/>
</dbReference>
<dbReference type="InterPro" id="IPR012312">
    <property type="entry name" value="Hemerythrin-like"/>
</dbReference>
<evidence type="ECO:0000259" key="5">
    <source>
        <dbReference type="PROSITE" id="PS50113"/>
    </source>
</evidence>
<dbReference type="Gene3D" id="2.10.70.100">
    <property type="match status" value="1"/>
</dbReference>
<protein>
    <submittedName>
        <fullName evidence="8">Bacteriohemerythrin</fullName>
    </submittedName>
</protein>
<sequence length="733" mass="83934">MAVLYELDHYIDIFPWNESFNTGVVEIDQQHKHLIDLLNKVAGQVILKHSDISLDSLINELVNYAVYHFKCEETHWLAKLPSFPETEKHRDSHNLFITRIEEFKLSANITAEDQWLEDMLSFLASWLASHILESDRYMALLVQATTSGKLPEEASQWADKQMQGATKTIIKIILSAYRNLTSNTLSLMREIKASKITLDKLSESEHRFQRAMEYAQIGYWSFPYEGTVADWSPEMFRLFGMSPEDTPGPKSLCGIMRAEYQQPFLCSMDESFQTGKDHHIEYPIIRPTDGQERWIECRGRVAYNVDGTPESISGFIQDITERKKNEKQITQLAYFDTLTELPNRRLLFDRLHQAVSACSRRKHNNALLFLDIDNFKTVNDTHGHEYGDALLKETAARIRQCLRDSDTLARFGGDEFVVLLPELASLPIDAAAQAKHVANKLLEIHSLPYQLKELRYNSSVSIGIVLFNDHLRSESELLKQADIAMYKAKQSGKNAVCFFAPEMQAEIAAQFVLENELRTAIKEKQFELFYQPQINHLNQIVGAEALIRWRHSSKGLIPPDTFIPLTEKTGLILPIGEWVLETACQQLNKWKKSDKTQHLTISVNVSYKQLRKVNFVAMVGQLLQKYDLKRGKLRLELTESMLVGDMEEIIFQMNALRNMGIHFSLDDFGTGYSSLKYLKRLPVSQLKIDQSFVKNVESDISDQSIVKAIISMSEALGLYTIAEGVEKKSSELF</sequence>
<dbReference type="PROSITE" id="PS50112">
    <property type="entry name" value="PAS"/>
    <property type="match status" value="1"/>
</dbReference>
<evidence type="ECO:0000256" key="3">
    <source>
        <dbReference type="ARBA" id="ARBA00023004"/>
    </source>
</evidence>
<comment type="similarity">
    <text evidence="1">Belongs to the hemerythrin family.</text>
</comment>
<dbReference type="InterPro" id="IPR012827">
    <property type="entry name" value="Hemerythrin_metal-bd"/>
</dbReference>
<dbReference type="NCBIfam" id="TIGR00229">
    <property type="entry name" value="sensory_box"/>
    <property type="match status" value="1"/>
</dbReference>
<dbReference type="InterPro" id="IPR035965">
    <property type="entry name" value="PAS-like_dom_sf"/>
</dbReference>